<protein>
    <submittedName>
        <fullName evidence="1">Uncharacterized protein</fullName>
    </submittedName>
</protein>
<evidence type="ECO:0000313" key="1">
    <source>
        <dbReference type="EMBL" id="QJA55127.1"/>
    </source>
</evidence>
<gene>
    <name evidence="1" type="ORF">TM448A07195_0002</name>
</gene>
<organism evidence="1">
    <name type="scientific">viral metagenome</name>
    <dbReference type="NCBI Taxonomy" id="1070528"/>
    <lineage>
        <taxon>unclassified sequences</taxon>
        <taxon>metagenomes</taxon>
        <taxon>organismal metagenomes</taxon>
    </lineage>
</organism>
<sequence length="111" mass="12795">MRAKYESSYDEYFLEESAAYYSLLFEYSELSDVDGKTAFKLAKRALVYADRYNTISNDASKLTNIKSATKGDMQKFFYGRYRTLHLMHEHCVSVCNNANYNSRMYGGGVVT</sequence>
<dbReference type="AlphaFoldDB" id="A0A6H2A699"/>
<accession>A0A6H2A699</accession>
<proteinExistence type="predicted"/>
<dbReference type="EMBL" id="MT144570">
    <property type="protein sequence ID" value="QJA55127.1"/>
    <property type="molecule type" value="Genomic_DNA"/>
</dbReference>
<name>A0A6H2A699_9ZZZZ</name>
<reference evidence="1" key="1">
    <citation type="submission" date="2020-03" db="EMBL/GenBank/DDBJ databases">
        <title>The deep terrestrial virosphere.</title>
        <authorList>
            <person name="Holmfeldt K."/>
            <person name="Nilsson E."/>
            <person name="Simone D."/>
            <person name="Lopez-Fernandez M."/>
            <person name="Wu X."/>
            <person name="de Brujin I."/>
            <person name="Lundin D."/>
            <person name="Andersson A."/>
            <person name="Bertilsson S."/>
            <person name="Dopson M."/>
        </authorList>
    </citation>
    <scope>NUCLEOTIDE SEQUENCE</scope>
    <source>
        <strain evidence="1">TM448A07195</strain>
    </source>
</reference>